<evidence type="ECO:0000256" key="1">
    <source>
        <dbReference type="SAM" id="Phobius"/>
    </source>
</evidence>
<feature type="transmembrane region" description="Helical" evidence="1">
    <location>
        <begin position="81"/>
        <end position="100"/>
    </location>
</feature>
<evidence type="ECO:0000313" key="2">
    <source>
        <dbReference type="EMBL" id="OLP77598.1"/>
    </source>
</evidence>
<proteinExistence type="predicted"/>
<feature type="transmembrane region" description="Helical" evidence="1">
    <location>
        <begin position="16"/>
        <end position="35"/>
    </location>
</feature>
<dbReference type="AlphaFoldDB" id="A0A1Q9C3U9"/>
<dbReference type="Proteomes" id="UP000186817">
    <property type="component" value="Unassembled WGS sequence"/>
</dbReference>
<protein>
    <submittedName>
        <fullName evidence="2">Uncharacterized protein</fullName>
    </submittedName>
</protein>
<accession>A0A1Q9C3U9</accession>
<keyword evidence="1" id="KW-0472">Membrane</keyword>
<gene>
    <name evidence="2" type="ORF">AK812_SmicGene42329</name>
</gene>
<keyword evidence="1" id="KW-1133">Transmembrane helix</keyword>
<name>A0A1Q9C3U9_SYMMI</name>
<keyword evidence="1" id="KW-0812">Transmembrane</keyword>
<dbReference type="EMBL" id="LSRX01001739">
    <property type="protein sequence ID" value="OLP77598.1"/>
    <property type="molecule type" value="Genomic_DNA"/>
</dbReference>
<comment type="caution">
    <text evidence="2">The sequence shown here is derived from an EMBL/GenBank/DDBJ whole genome shotgun (WGS) entry which is preliminary data.</text>
</comment>
<evidence type="ECO:0000313" key="3">
    <source>
        <dbReference type="Proteomes" id="UP000186817"/>
    </source>
</evidence>
<organism evidence="2 3">
    <name type="scientific">Symbiodinium microadriaticum</name>
    <name type="common">Dinoflagellate</name>
    <name type="synonym">Zooxanthella microadriatica</name>
    <dbReference type="NCBI Taxonomy" id="2951"/>
    <lineage>
        <taxon>Eukaryota</taxon>
        <taxon>Sar</taxon>
        <taxon>Alveolata</taxon>
        <taxon>Dinophyceae</taxon>
        <taxon>Suessiales</taxon>
        <taxon>Symbiodiniaceae</taxon>
        <taxon>Symbiodinium</taxon>
    </lineage>
</organism>
<sequence length="146" mass="15428">MADAAEAGKPQSQAEFILYTTLRIIGVLASIYMFLMGLDMMGSSFLVLGGKGDLFTIVDNPVTGVVLAISLLYGASIAGGIVVTLLALGVVAGFIAWWWMGGCYKVVSKEQREERAAEMAAEMGEKPAEGLVLGGRRGCRVGDFCL</sequence>
<keyword evidence="3" id="KW-1185">Reference proteome</keyword>
<reference evidence="2 3" key="1">
    <citation type="submission" date="2016-02" db="EMBL/GenBank/DDBJ databases">
        <title>Genome analysis of coral dinoflagellate symbionts highlights evolutionary adaptations to a symbiotic lifestyle.</title>
        <authorList>
            <person name="Aranda M."/>
            <person name="Li Y."/>
            <person name="Liew Y.J."/>
            <person name="Baumgarten S."/>
            <person name="Simakov O."/>
            <person name="Wilson M."/>
            <person name="Piel J."/>
            <person name="Ashoor H."/>
            <person name="Bougouffa S."/>
            <person name="Bajic V.B."/>
            <person name="Ryu T."/>
            <person name="Ravasi T."/>
            <person name="Bayer T."/>
            <person name="Micklem G."/>
            <person name="Kim H."/>
            <person name="Bhak J."/>
            <person name="Lajeunesse T.C."/>
            <person name="Voolstra C.R."/>
        </authorList>
    </citation>
    <scope>NUCLEOTIDE SEQUENCE [LARGE SCALE GENOMIC DNA]</scope>
    <source>
        <strain evidence="2 3">CCMP2467</strain>
    </source>
</reference>